<feature type="domain" description="PITH" evidence="2">
    <location>
        <begin position="1"/>
        <end position="115"/>
    </location>
</feature>
<name>A0A9N8VAF6_9GLOM</name>
<dbReference type="InterPro" id="IPR037047">
    <property type="entry name" value="PITH_dom_sf"/>
</dbReference>
<sequence>MKEKTRQKFTGNVKLKSISIKAGPGDNCPSKLKVYINRDDVDFDAVETYEPTQEWELVQTSEIIEISKMSNVRNLNLYFSDNFGGEITRIYYIGLKGEWTEIKKDPIITLYEAAANPADHKIHGEERLHHDID</sequence>
<dbReference type="OrthoDB" id="2635at2759"/>
<organism evidence="3 4">
    <name type="scientific">Ambispora leptoticha</name>
    <dbReference type="NCBI Taxonomy" id="144679"/>
    <lineage>
        <taxon>Eukaryota</taxon>
        <taxon>Fungi</taxon>
        <taxon>Fungi incertae sedis</taxon>
        <taxon>Mucoromycota</taxon>
        <taxon>Glomeromycotina</taxon>
        <taxon>Glomeromycetes</taxon>
        <taxon>Archaeosporales</taxon>
        <taxon>Ambisporaceae</taxon>
        <taxon>Ambispora</taxon>
    </lineage>
</organism>
<dbReference type="PANTHER" id="PTHR12175">
    <property type="entry name" value="AD039 HT014 THIOREDOXIN FAMILY TRP26"/>
    <property type="match status" value="1"/>
</dbReference>
<dbReference type="Proteomes" id="UP000789508">
    <property type="component" value="Unassembled WGS sequence"/>
</dbReference>
<dbReference type="InterPro" id="IPR045099">
    <property type="entry name" value="PITH1-like"/>
</dbReference>
<dbReference type="SUPFAM" id="SSF49785">
    <property type="entry name" value="Galactose-binding domain-like"/>
    <property type="match status" value="1"/>
</dbReference>
<accession>A0A9N8VAF6</accession>
<protein>
    <submittedName>
        <fullName evidence="3">6544_t:CDS:1</fullName>
    </submittedName>
</protein>
<gene>
    <name evidence="3" type="ORF">ALEPTO_LOCUS450</name>
</gene>
<dbReference type="Pfam" id="PF06201">
    <property type="entry name" value="PITH"/>
    <property type="match status" value="1"/>
</dbReference>
<comment type="caution">
    <text evidence="3">The sequence shown here is derived from an EMBL/GenBank/DDBJ whole genome shotgun (WGS) entry which is preliminary data.</text>
</comment>
<proteinExistence type="inferred from homology"/>
<dbReference type="InterPro" id="IPR008979">
    <property type="entry name" value="Galactose-bd-like_sf"/>
</dbReference>
<dbReference type="AlphaFoldDB" id="A0A9N8VAF6"/>
<comment type="similarity">
    <text evidence="1">Belongs to the PITHD1 family.</text>
</comment>
<keyword evidence="4" id="KW-1185">Reference proteome</keyword>
<evidence type="ECO:0000259" key="2">
    <source>
        <dbReference type="PROSITE" id="PS51532"/>
    </source>
</evidence>
<reference evidence="3" key="1">
    <citation type="submission" date="2021-06" db="EMBL/GenBank/DDBJ databases">
        <authorList>
            <person name="Kallberg Y."/>
            <person name="Tangrot J."/>
            <person name="Rosling A."/>
        </authorList>
    </citation>
    <scope>NUCLEOTIDE SEQUENCE</scope>
    <source>
        <strain evidence="3">FL130A</strain>
    </source>
</reference>
<evidence type="ECO:0000313" key="4">
    <source>
        <dbReference type="Proteomes" id="UP000789508"/>
    </source>
</evidence>
<dbReference type="EMBL" id="CAJVPS010000026">
    <property type="protein sequence ID" value="CAG8442781.1"/>
    <property type="molecule type" value="Genomic_DNA"/>
</dbReference>
<dbReference type="Gene3D" id="2.60.120.470">
    <property type="entry name" value="PITH domain"/>
    <property type="match status" value="1"/>
</dbReference>
<evidence type="ECO:0000313" key="3">
    <source>
        <dbReference type="EMBL" id="CAG8442781.1"/>
    </source>
</evidence>
<dbReference type="InterPro" id="IPR010400">
    <property type="entry name" value="PITH_dom"/>
</dbReference>
<dbReference type="GO" id="GO:0005737">
    <property type="term" value="C:cytoplasm"/>
    <property type="evidence" value="ECO:0007669"/>
    <property type="project" value="UniProtKB-ARBA"/>
</dbReference>
<evidence type="ECO:0000256" key="1">
    <source>
        <dbReference type="ARBA" id="ARBA00025788"/>
    </source>
</evidence>
<dbReference type="PROSITE" id="PS51532">
    <property type="entry name" value="PITH"/>
    <property type="match status" value="1"/>
</dbReference>
<dbReference type="PANTHER" id="PTHR12175:SF1">
    <property type="entry name" value="PITH DOMAIN-CONTAINING PROTEIN 1"/>
    <property type="match status" value="1"/>
</dbReference>
<dbReference type="GO" id="GO:0005634">
    <property type="term" value="C:nucleus"/>
    <property type="evidence" value="ECO:0007669"/>
    <property type="project" value="TreeGrafter"/>
</dbReference>